<evidence type="ECO:0000256" key="7">
    <source>
        <dbReference type="RuleBase" id="RU003345"/>
    </source>
</evidence>
<keyword evidence="4" id="KW-0558">Oxidation</keyword>
<dbReference type="InterPro" id="IPR016163">
    <property type="entry name" value="Ald_DH_C"/>
</dbReference>
<dbReference type="Gene3D" id="3.40.309.10">
    <property type="entry name" value="Aldehyde Dehydrogenase, Chain A, domain 2"/>
    <property type="match status" value="1"/>
</dbReference>
<evidence type="ECO:0000313" key="9">
    <source>
        <dbReference type="EMBL" id="SFV35337.1"/>
    </source>
</evidence>
<dbReference type="Pfam" id="PF00171">
    <property type="entry name" value="Aldedh"/>
    <property type="match status" value="1"/>
</dbReference>
<dbReference type="OrthoDB" id="9812625at2"/>
<dbReference type="PANTHER" id="PTHR43860:SF2">
    <property type="entry name" value="BETAINE ALDEHYDE DEHYDROGENASE-RELATED"/>
    <property type="match status" value="1"/>
</dbReference>
<dbReference type="Proteomes" id="UP000199423">
    <property type="component" value="Unassembled WGS sequence"/>
</dbReference>
<feature type="domain" description="Aldehyde dehydrogenase" evidence="8">
    <location>
        <begin position="13"/>
        <end position="475"/>
    </location>
</feature>
<dbReference type="STRING" id="51670.SAMN04488557_2556"/>
<keyword evidence="2 7" id="KW-0560">Oxidoreductase</keyword>
<dbReference type="InterPro" id="IPR016160">
    <property type="entry name" value="Ald_DH_CS_CYS"/>
</dbReference>
<sequence>MQSKLFIDGKWCDALGARTLDVVNPANERTFHRCAAGSAADIDAAVAAAKAAMAGPWSRTTGRDRAAFLRAIGAAIEEQKQTLAEIEVRDNGKPLPEALWDIGDAAYCFNLYATYAEELDARQGEIIGVPDARFQSRVKYMPAGVAGLIVPWNYPLLMAAWKVAPAIAAGCAVVLKPSEYTPLSALELARIAAEAGLPNGVLNVVTGYGADAGARLASHPDVRKLAFTGSVPTGIAVASAAARDVKSISLELGGKSPIIIFDDADIEQAVEWVMFGIFWNQGQVCSATSRMIVEKRIAPKLIDRLSVEAKKITIGDGMAPGTLLGPLVSKTQYDKVLGYIDDGKREATLVTGGGRPSHLNEGYFLEPTIFADVAPTARIWREEIFGPVLAVTTFDTEDEALTLANDSEFGLAAAVMSGDLKRAERVADAFEAGVVWINCSQPNFLEPPWGGVKKSGVGRELGTWGLNNFLEPKQITAYTTREPWGWYLKGGG</sequence>
<dbReference type="PROSITE" id="PS00070">
    <property type="entry name" value="ALDEHYDE_DEHYDR_CYS"/>
    <property type="match status" value="1"/>
</dbReference>
<dbReference type="EMBL" id="FPCH01000002">
    <property type="protein sequence ID" value="SFV35337.1"/>
    <property type="molecule type" value="Genomic_DNA"/>
</dbReference>
<evidence type="ECO:0000256" key="6">
    <source>
        <dbReference type="PROSITE-ProRule" id="PRU10007"/>
    </source>
</evidence>
<comment type="similarity">
    <text evidence="1 7">Belongs to the aldehyde dehydrogenase family.</text>
</comment>
<reference evidence="10" key="1">
    <citation type="submission" date="2016-10" db="EMBL/GenBank/DDBJ databases">
        <authorList>
            <person name="Varghese N."/>
            <person name="Submissions S."/>
        </authorList>
    </citation>
    <scope>NUCLEOTIDE SEQUENCE [LARGE SCALE GENOMIC DNA]</scope>
    <source>
        <strain evidence="10">DSM 1565</strain>
    </source>
</reference>
<dbReference type="AlphaFoldDB" id="A0A1I7NKY0"/>
<evidence type="ECO:0000256" key="1">
    <source>
        <dbReference type="ARBA" id="ARBA00009986"/>
    </source>
</evidence>
<keyword evidence="10" id="KW-1185">Reference proteome</keyword>
<evidence type="ECO:0000259" key="8">
    <source>
        <dbReference type="Pfam" id="PF00171"/>
    </source>
</evidence>
<dbReference type="InterPro" id="IPR016162">
    <property type="entry name" value="Ald_DH_N"/>
</dbReference>
<protein>
    <submittedName>
        <fullName evidence="9">Betaine-aldehyde dehydrogenase</fullName>
    </submittedName>
</protein>
<dbReference type="InterPro" id="IPR015590">
    <property type="entry name" value="Aldehyde_DH_dom"/>
</dbReference>
<dbReference type="Gene3D" id="3.40.605.10">
    <property type="entry name" value="Aldehyde Dehydrogenase, Chain A, domain 1"/>
    <property type="match status" value="1"/>
</dbReference>
<dbReference type="GO" id="GO:0016620">
    <property type="term" value="F:oxidoreductase activity, acting on the aldehyde or oxo group of donors, NAD or NADP as acceptor"/>
    <property type="evidence" value="ECO:0007669"/>
    <property type="project" value="InterPro"/>
</dbReference>
<evidence type="ECO:0000313" key="10">
    <source>
        <dbReference type="Proteomes" id="UP000199423"/>
    </source>
</evidence>
<dbReference type="SUPFAM" id="SSF53720">
    <property type="entry name" value="ALDH-like"/>
    <property type="match status" value="1"/>
</dbReference>
<dbReference type="FunFam" id="3.40.309.10:FF:000012">
    <property type="entry name" value="Betaine aldehyde dehydrogenase"/>
    <property type="match status" value="1"/>
</dbReference>
<dbReference type="CDD" id="cd07110">
    <property type="entry name" value="ALDH_F10_BADH"/>
    <property type="match status" value="1"/>
</dbReference>
<feature type="active site" evidence="6">
    <location>
        <position position="251"/>
    </location>
</feature>
<evidence type="ECO:0000256" key="5">
    <source>
        <dbReference type="ARBA" id="ARBA00037921"/>
    </source>
</evidence>
<evidence type="ECO:0000256" key="2">
    <source>
        <dbReference type="ARBA" id="ARBA00023002"/>
    </source>
</evidence>
<keyword evidence="3" id="KW-0520">NAD</keyword>
<dbReference type="RefSeq" id="WP_092868222.1">
    <property type="nucleotide sequence ID" value="NZ_FPCH01000002.1"/>
</dbReference>
<accession>A0A1I7NKY0</accession>
<evidence type="ECO:0000256" key="4">
    <source>
        <dbReference type="ARBA" id="ARBA00023097"/>
    </source>
</evidence>
<dbReference type="InterPro" id="IPR029510">
    <property type="entry name" value="Ald_DH_CS_GLU"/>
</dbReference>
<comment type="pathway">
    <text evidence="5">Amine and polyamine biosynthesis; betaine biosynthesis via choline pathway; betaine from betaine aldehyde: step 1/1.</text>
</comment>
<evidence type="ECO:0000256" key="3">
    <source>
        <dbReference type="ARBA" id="ARBA00023027"/>
    </source>
</evidence>
<dbReference type="PANTHER" id="PTHR43860">
    <property type="entry name" value="BETAINE ALDEHYDE DEHYDROGENASE"/>
    <property type="match status" value="1"/>
</dbReference>
<dbReference type="FunFam" id="3.40.605.10:FF:000007">
    <property type="entry name" value="NAD/NADP-dependent betaine aldehyde dehydrogenase"/>
    <property type="match status" value="1"/>
</dbReference>
<name>A0A1I7NKY0_9HYPH</name>
<gene>
    <name evidence="9" type="ORF">SAMN04488557_2556</name>
</gene>
<dbReference type="InterPro" id="IPR016161">
    <property type="entry name" value="Ald_DH/histidinol_DH"/>
</dbReference>
<proteinExistence type="inferred from homology"/>
<dbReference type="PROSITE" id="PS00687">
    <property type="entry name" value="ALDEHYDE_DEHYDR_GLU"/>
    <property type="match status" value="1"/>
</dbReference>
<organism evidence="9 10">
    <name type="scientific">Hyphomicrobium facile</name>
    <dbReference type="NCBI Taxonomy" id="51670"/>
    <lineage>
        <taxon>Bacteria</taxon>
        <taxon>Pseudomonadati</taxon>
        <taxon>Pseudomonadota</taxon>
        <taxon>Alphaproteobacteria</taxon>
        <taxon>Hyphomicrobiales</taxon>
        <taxon>Hyphomicrobiaceae</taxon>
        <taxon>Hyphomicrobium</taxon>
    </lineage>
</organism>